<feature type="compositionally biased region" description="Polar residues" evidence="1">
    <location>
        <begin position="226"/>
        <end position="236"/>
    </location>
</feature>
<comment type="caution">
    <text evidence="3">The sequence shown here is derived from an EMBL/GenBank/DDBJ whole genome shotgun (WGS) entry which is preliminary data.</text>
</comment>
<evidence type="ECO:0000256" key="1">
    <source>
        <dbReference type="SAM" id="MobiDB-lite"/>
    </source>
</evidence>
<protein>
    <recommendedName>
        <fullName evidence="5">MYXO-CTERM domain-containing protein</fullName>
    </recommendedName>
</protein>
<keyword evidence="2" id="KW-0472">Membrane</keyword>
<dbReference type="Proteomes" id="UP001597260">
    <property type="component" value="Unassembled WGS sequence"/>
</dbReference>
<keyword evidence="2" id="KW-1133">Transmembrane helix</keyword>
<sequence>MFGIGRRRTHSQLAKAELGESIDHFRRAATHAAGGVGATVGPRMTAAREYVAPTAARFRDRASYGWGATVTALAPLAVAAADGARQAGATARKAKPRKMRAMRKKESLMARRRWPMVTGILAAGAMIGVAGAVAMRRRRQQEWESYEAGHALDTAREDAEVLAAGSTGTTTDPTSATPAADRSMDRTMEKVADRVADRTAAATMGDSARKGSAKSAANRTDGVLGSATTSAGNSQN</sequence>
<evidence type="ECO:0008006" key="5">
    <source>
        <dbReference type="Google" id="ProtNLM"/>
    </source>
</evidence>
<organism evidence="3 4">
    <name type="scientific">Micromonospora sonneratiae</name>
    <dbReference type="NCBI Taxonomy" id="1184706"/>
    <lineage>
        <taxon>Bacteria</taxon>
        <taxon>Bacillati</taxon>
        <taxon>Actinomycetota</taxon>
        <taxon>Actinomycetes</taxon>
        <taxon>Micromonosporales</taxon>
        <taxon>Micromonosporaceae</taxon>
        <taxon>Micromonospora</taxon>
    </lineage>
</organism>
<keyword evidence="4" id="KW-1185">Reference proteome</keyword>
<evidence type="ECO:0000313" key="3">
    <source>
        <dbReference type="EMBL" id="MFD1324972.1"/>
    </source>
</evidence>
<dbReference type="EMBL" id="JBHTMP010000063">
    <property type="protein sequence ID" value="MFD1324972.1"/>
    <property type="molecule type" value="Genomic_DNA"/>
</dbReference>
<feature type="compositionally biased region" description="Basic and acidic residues" evidence="1">
    <location>
        <begin position="182"/>
        <end position="197"/>
    </location>
</feature>
<feature type="transmembrane region" description="Helical" evidence="2">
    <location>
        <begin position="114"/>
        <end position="135"/>
    </location>
</feature>
<reference evidence="4" key="1">
    <citation type="journal article" date="2019" name="Int. J. Syst. Evol. Microbiol.">
        <title>The Global Catalogue of Microorganisms (GCM) 10K type strain sequencing project: providing services to taxonomists for standard genome sequencing and annotation.</title>
        <authorList>
            <consortium name="The Broad Institute Genomics Platform"/>
            <consortium name="The Broad Institute Genome Sequencing Center for Infectious Disease"/>
            <person name="Wu L."/>
            <person name="Ma J."/>
        </authorList>
    </citation>
    <scope>NUCLEOTIDE SEQUENCE [LARGE SCALE GENOMIC DNA]</scope>
    <source>
        <strain evidence="4">JCM 31037</strain>
    </source>
</reference>
<dbReference type="RefSeq" id="WP_377576495.1">
    <property type="nucleotide sequence ID" value="NZ_JBHTMP010000063.1"/>
</dbReference>
<feature type="compositionally biased region" description="Low complexity" evidence="1">
    <location>
        <begin position="164"/>
        <end position="181"/>
    </location>
</feature>
<proteinExistence type="predicted"/>
<evidence type="ECO:0000256" key="2">
    <source>
        <dbReference type="SAM" id="Phobius"/>
    </source>
</evidence>
<accession>A0ABW3YKE8</accession>
<name>A0ABW3YKE8_9ACTN</name>
<evidence type="ECO:0000313" key="4">
    <source>
        <dbReference type="Proteomes" id="UP001597260"/>
    </source>
</evidence>
<feature type="region of interest" description="Disordered" evidence="1">
    <location>
        <begin position="164"/>
        <end position="236"/>
    </location>
</feature>
<gene>
    <name evidence="3" type="ORF">ACFQ4H_28195</name>
</gene>
<keyword evidence="2" id="KW-0812">Transmembrane</keyword>